<dbReference type="Gene3D" id="1.10.238.10">
    <property type="entry name" value="EF-hand"/>
    <property type="match status" value="1"/>
</dbReference>
<proteinExistence type="predicted"/>
<name>A0A5N5TCY6_9CRUS</name>
<dbReference type="OrthoDB" id="272512at2759"/>
<dbReference type="SUPFAM" id="SSF47473">
    <property type="entry name" value="EF-hand"/>
    <property type="match status" value="1"/>
</dbReference>
<dbReference type="EMBL" id="SEYY01003762">
    <property type="protein sequence ID" value="KAB7504097.1"/>
    <property type="molecule type" value="Genomic_DNA"/>
</dbReference>
<comment type="caution">
    <text evidence="1">The sequence shown here is derived from an EMBL/GenBank/DDBJ whole genome shotgun (WGS) entry which is preliminary data.</text>
</comment>
<keyword evidence="2" id="KW-1185">Reference proteome</keyword>
<dbReference type="InterPro" id="IPR011992">
    <property type="entry name" value="EF-hand-dom_pair"/>
</dbReference>
<evidence type="ECO:0000313" key="2">
    <source>
        <dbReference type="Proteomes" id="UP000326759"/>
    </source>
</evidence>
<sequence>EGYGVVSFKDYLTTHYAISKEVSSSETMNLLLKLLDKNEDGKIFMESFINTLSLSLRMTEASSVNIFNDIDADSKGFVSPEPIYLCRL</sequence>
<accession>A0A5N5TCY6</accession>
<reference evidence="1 2" key="1">
    <citation type="journal article" date="2019" name="PLoS Biol.">
        <title>Sex chromosomes control vertical transmission of feminizing Wolbachia symbionts in an isopod.</title>
        <authorList>
            <person name="Becking T."/>
            <person name="Chebbi M.A."/>
            <person name="Giraud I."/>
            <person name="Moumen B."/>
            <person name="Laverre T."/>
            <person name="Caubet Y."/>
            <person name="Peccoud J."/>
            <person name="Gilbert C."/>
            <person name="Cordaux R."/>
        </authorList>
    </citation>
    <scope>NUCLEOTIDE SEQUENCE [LARGE SCALE GENOMIC DNA]</scope>
    <source>
        <strain evidence="1">ANa2</strain>
        <tissue evidence="1">Whole body excluding digestive tract and cuticle</tissue>
    </source>
</reference>
<feature type="non-terminal residue" evidence="1">
    <location>
        <position position="1"/>
    </location>
</feature>
<dbReference type="Proteomes" id="UP000326759">
    <property type="component" value="Unassembled WGS sequence"/>
</dbReference>
<dbReference type="AlphaFoldDB" id="A0A5N5TCY6"/>
<evidence type="ECO:0000313" key="1">
    <source>
        <dbReference type="EMBL" id="KAB7504097.1"/>
    </source>
</evidence>
<organism evidence="1 2">
    <name type="scientific">Armadillidium nasatum</name>
    <dbReference type="NCBI Taxonomy" id="96803"/>
    <lineage>
        <taxon>Eukaryota</taxon>
        <taxon>Metazoa</taxon>
        <taxon>Ecdysozoa</taxon>
        <taxon>Arthropoda</taxon>
        <taxon>Crustacea</taxon>
        <taxon>Multicrustacea</taxon>
        <taxon>Malacostraca</taxon>
        <taxon>Eumalacostraca</taxon>
        <taxon>Peracarida</taxon>
        <taxon>Isopoda</taxon>
        <taxon>Oniscidea</taxon>
        <taxon>Crinocheta</taxon>
        <taxon>Armadillidiidae</taxon>
        <taxon>Armadillidium</taxon>
    </lineage>
</organism>
<protein>
    <submittedName>
        <fullName evidence="1">Uncharacterized protein</fullName>
    </submittedName>
</protein>
<gene>
    <name evidence="1" type="ORF">Anas_12573</name>
</gene>